<proteinExistence type="predicted"/>
<dbReference type="AlphaFoldDB" id="A0AAE0Z5N2"/>
<accession>A0AAE0Z5N2</accession>
<sequence length="109" mass="12177">MVCDFPSSVQFSDFPPLPHSAVNGRLDLSLDDHLSSGANIAKNFLHRQETLVSRAISRAGVCEKLRLTQHGHVKCAINLTHLPCFLVWYPWTLTPSFQQTSLASVYLVQ</sequence>
<name>A0AAE0Z5N2_9GAST</name>
<gene>
    <name evidence="1" type="ORF">RRG08_065519</name>
</gene>
<dbReference type="Proteomes" id="UP001283361">
    <property type="component" value="Unassembled WGS sequence"/>
</dbReference>
<protein>
    <submittedName>
        <fullName evidence="1">Uncharacterized protein</fullName>
    </submittedName>
</protein>
<comment type="caution">
    <text evidence="1">The sequence shown here is derived from an EMBL/GenBank/DDBJ whole genome shotgun (WGS) entry which is preliminary data.</text>
</comment>
<reference evidence="1" key="1">
    <citation type="journal article" date="2023" name="G3 (Bethesda)">
        <title>A reference genome for the long-term kleptoplast-retaining sea slug Elysia crispata morphotype clarki.</title>
        <authorList>
            <person name="Eastman K.E."/>
            <person name="Pendleton A.L."/>
            <person name="Shaikh M.A."/>
            <person name="Suttiyut T."/>
            <person name="Ogas R."/>
            <person name="Tomko P."/>
            <person name="Gavelis G."/>
            <person name="Widhalm J.R."/>
            <person name="Wisecaver J.H."/>
        </authorList>
    </citation>
    <scope>NUCLEOTIDE SEQUENCE</scope>
    <source>
        <strain evidence="1">ECLA1</strain>
    </source>
</reference>
<organism evidence="1 2">
    <name type="scientific">Elysia crispata</name>
    <name type="common">lettuce slug</name>
    <dbReference type="NCBI Taxonomy" id="231223"/>
    <lineage>
        <taxon>Eukaryota</taxon>
        <taxon>Metazoa</taxon>
        <taxon>Spiralia</taxon>
        <taxon>Lophotrochozoa</taxon>
        <taxon>Mollusca</taxon>
        <taxon>Gastropoda</taxon>
        <taxon>Heterobranchia</taxon>
        <taxon>Euthyneura</taxon>
        <taxon>Panpulmonata</taxon>
        <taxon>Sacoglossa</taxon>
        <taxon>Placobranchoidea</taxon>
        <taxon>Plakobranchidae</taxon>
        <taxon>Elysia</taxon>
    </lineage>
</organism>
<keyword evidence="2" id="KW-1185">Reference proteome</keyword>
<evidence type="ECO:0000313" key="1">
    <source>
        <dbReference type="EMBL" id="KAK3762521.1"/>
    </source>
</evidence>
<evidence type="ECO:0000313" key="2">
    <source>
        <dbReference type="Proteomes" id="UP001283361"/>
    </source>
</evidence>
<dbReference type="EMBL" id="JAWDGP010004704">
    <property type="protein sequence ID" value="KAK3762521.1"/>
    <property type="molecule type" value="Genomic_DNA"/>
</dbReference>